<dbReference type="GO" id="GO:0009523">
    <property type="term" value="C:photosystem II"/>
    <property type="evidence" value="ECO:0007669"/>
    <property type="project" value="UniProtKB-KW"/>
</dbReference>
<dbReference type="InterPro" id="IPR028203">
    <property type="entry name" value="PSII_CF48-like_dom"/>
</dbReference>
<evidence type="ECO:0000256" key="2">
    <source>
        <dbReference type="ARBA" id="ARBA00022729"/>
    </source>
</evidence>
<dbReference type="PATRIC" id="fig|111780.3.peg.4595"/>
<comment type="similarity">
    <text evidence="4 5">Belongs to the Ycf48 family.</text>
</comment>
<dbReference type="PANTHER" id="PTHR47199">
    <property type="entry name" value="PHOTOSYSTEM II STABILITY/ASSEMBLY FACTOR HCF136, CHLOROPLASTIC"/>
    <property type="match status" value="1"/>
</dbReference>
<dbReference type="PANTHER" id="PTHR47199:SF2">
    <property type="entry name" value="PHOTOSYSTEM II STABILITY_ASSEMBLY FACTOR HCF136, CHLOROPLASTIC"/>
    <property type="match status" value="1"/>
</dbReference>
<evidence type="ECO:0000259" key="6">
    <source>
        <dbReference type="Pfam" id="PF14870"/>
    </source>
</evidence>
<dbReference type="EMBL" id="CP003653">
    <property type="protein sequence ID" value="AFZ37905.1"/>
    <property type="molecule type" value="Genomic_DNA"/>
</dbReference>
<reference evidence="8" key="1">
    <citation type="journal article" date="2013" name="Proc. Natl. Acad. Sci. U.S.A.">
        <title>Improving the coverage of the cyanobacterial phylum using diversity-driven genome sequencing.</title>
        <authorList>
            <person name="Shih P.M."/>
            <person name="Wu D."/>
            <person name="Latifi A."/>
            <person name="Axen S.D."/>
            <person name="Fewer D.P."/>
            <person name="Talla E."/>
            <person name="Calteau A."/>
            <person name="Cai F."/>
            <person name="Tandeau de Marsac N."/>
            <person name="Rippka R."/>
            <person name="Herdman M."/>
            <person name="Sivonen K."/>
            <person name="Coursin T."/>
            <person name="Laurent T."/>
            <person name="Goodwin L."/>
            <person name="Nolan M."/>
            <person name="Davenport K.W."/>
            <person name="Han C.S."/>
            <person name="Rubin E.M."/>
            <person name="Eisen J.A."/>
            <person name="Woyke T."/>
            <person name="Gugger M."/>
            <person name="Kerfeld C.A."/>
        </authorList>
    </citation>
    <scope>NUCLEOTIDE SEQUENCE [LARGE SCALE GENOMIC DNA]</scope>
    <source>
        <strain evidence="8">ATCC 29371 / PCC 7437</strain>
    </source>
</reference>
<organism evidence="7 8">
    <name type="scientific">Stanieria cyanosphaera (strain ATCC 29371 / PCC 7437)</name>
    <dbReference type="NCBI Taxonomy" id="111780"/>
    <lineage>
        <taxon>Bacteria</taxon>
        <taxon>Bacillati</taxon>
        <taxon>Cyanobacteriota</taxon>
        <taxon>Cyanophyceae</taxon>
        <taxon>Pleurocapsales</taxon>
        <taxon>Dermocarpellaceae</taxon>
        <taxon>Stanieria</taxon>
    </lineage>
</organism>
<dbReference type="InterPro" id="IPR015943">
    <property type="entry name" value="WD40/YVTN_repeat-like_dom_sf"/>
</dbReference>
<dbReference type="HOGENOM" id="CLU_057027_0_0_3"/>
<keyword evidence="3 4" id="KW-0604">Photosystem II</keyword>
<dbReference type="SUPFAM" id="SSF110296">
    <property type="entry name" value="Oligoxyloglucan reducing end-specific cellobiohydrolase"/>
    <property type="match status" value="1"/>
</dbReference>
<sequence>MSLFLRRLKQIAILITISILCLSCSDLNSVSYNPWQIKTLPTEAILSDIAFTDNSNHGWLVGTQASLFETTDGGNTWQQKVLNLEDEKVSFSAISFAGEEGWIVGKPSILLHTEDGGTTWSRIPLSSKLPGAPDGIVALGTASAEMVTDLGAIYKTTDGGKTWKALVEGAVGVARHINRSADGKYVAVSARGNFYSTWEPGQTEWTPHQRTSSRRLQNMGFNSDDSLWLLARGGQIQFSEPEDFEAWQEPIYPEFSTSWGLLDIAYRNPEEIWVAGGSGNLLASFDAGKTWQKDREVEEVPSNFYKVVFLSPEQGFVLGERGVLLKYEPTT</sequence>
<evidence type="ECO:0000256" key="1">
    <source>
        <dbReference type="ARBA" id="ARBA00022531"/>
    </source>
</evidence>
<dbReference type="Gene3D" id="2.130.10.10">
    <property type="entry name" value="YVTN repeat-like/Quinoprotein amine dehydrogenase"/>
    <property type="match status" value="2"/>
</dbReference>
<protein>
    <recommendedName>
        <fullName evidence="4 5">Photosystem II assembly protein Ycf48</fullName>
    </recommendedName>
</protein>
<comment type="function">
    <text evidence="4">A factor required for optimal assembly of photosystem II (PSII), acting in the early stages of PSII assembly. Also plays a role in replacement of photodamaged D1 (psbA). Assists YidC in synthesis of chlorophyll-binding proteins.</text>
</comment>
<evidence type="ECO:0000313" key="7">
    <source>
        <dbReference type="EMBL" id="AFZ37905.1"/>
    </source>
</evidence>
<evidence type="ECO:0000256" key="5">
    <source>
        <dbReference type="PIRNR" id="PIRNR017875"/>
    </source>
</evidence>
<dbReference type="InterPro" id="IPR016705">
    <property type="entry name" value="Ycf48/Hcf136"/>
</dbReference>
<dbReference type="GO" id="GO:0031979">
    <property type="term" value="C:plasma membrane-derived thylakoid lumen"/>
    <property type="evidence" value="ECO:0007669"/>
    <property type="project" value="UniProtKB-SubCell"/>
</dbReference>
<dbReference type="eggNOG" id="COG4447">
    <property type="taxonomic scope" value="Bacteria"/>
</dbReference>
<evidence type="ECO:0000313" key="8">
    <source>
        <dbReference type="Proteomes" id="UP000010473"/>
    </source>
</evidence>
<comment type="domain">
    <text evidence="4">A 7-bladed beta-propeller torus, about 55 by 55 Angstroms, with a depth of about 25 Angstroms and a central pore.</text>
</comment>
<name>K9XZ78_STAC7</name>
<evidence type="ECO:0000256" key="3">
    <source>
        <dbReference type="ARBA" id="ARBA00023276"/>
    </source>
</evidence>
<dbReference type="Pfam" id="PF14870">
    <property type="entry name" value="PSII_BNR"/>
    <property type="match status" value="1"/>
</dbReference>
<comment type="subcellular location">
    <subcellularLocation>
        <location evidence="4">Cellular thylakoid lumen</location>
    </subcellularLocation>
    <text evidence="4">Associated with a PSII precusor complex on the lumenal side of the thylakoid membrane.</text>
</comment>
<dbReference type="GO" id="GO:0015979">
    <property type="term" value="P:photosynthesis"/>
    <property type="evidence" value="ECO:0007669"/>
    <property type="project" value="UniProtKB-KW"/>
</dbReference>
<dbReference type="AlphaFoldDB" id="K9XZ78"/>
<dbReference type="Proteomes" id="UP000010473">
    <property type="component" value="Chromosome"/>
</dbReference>
<evidence type="ECO:0000256" key="4">
    <source>
        <dbReference type="HAMAP-Rule" id="MF_01348"/>
    </source>
</evidence>
<proteinExistence type="inferred from homology"/>
<gene>
    <name evidence="4" type="primary">ycf48</name>
    <name evidence="7" type="ordered locus">Sta7437_4437</name>
</gene>
<feature type="domain" description="Photosynthesis system II assembly factor Ycf48/Hcf136-like" evidence="6">
    <location>
        <begin position="29"/>
        <end position="327"/>
    </location>
</feature>
<dbReference type="KEGG" id="scs:Sta7437_4437"/>
<keyword evidence="2 4" id="KW-0732">Signal</keyword>
<dbReference type="RefSeq" id="WP_015195559.1">
    <property type="nucleotide sequence ID" value="NC_019748.1"/>
</dbReference>
<keyword evidence="4" id="KW-0793">Thylakoid</keyword>
<dbReference type="PIRSF" id="PIRSF017875">
    <property type="entry name" value="PSII_HCF136"/>
    <property type="match status" value="1"/>
</dbReference>
<accession>K9XZ78</accession>
<keyword evidence="8" id="KW-1185">Reference proteome</keyword>
<dbReference type="NCBIfam" id="NF010237">
    <property type="entry name" value="PRK13684.1"/>
    <property type="match status" value="1"/>
</dbReference>
<dbReference type="STRING" id="111780.Sta7437_4437"/>
<dbReference type="HAMAP" id="MF_01348">
    <property type="entry name" value="Ycf48"/>
    <property type="match status" value="1"/>
</dbReference>
<keyword evidence="1 4" id="KW-0602">Photosynthesis</keyword>